<dbReference type="GO" id="GO:0031177">
    <property type="term" value="F:phosphopantetheine binding"/>
    <property type="evidence" value="ECO:0007669"/>
    <property type="project" value="TreeGrafter"/>
</dbReference>
<evidence type="ECO:0000313" key="7">
    <source>
        <dbReference type="Proteomes" id="UP000275024"/>
    </source>
</evidence>
<dbReference type="InterPro" id="IPR010071">
    <property type="entry name" value="AA_adenyl_dom"/>
</dbReference>
<keyword evidence="6" id="KW-1185">Reference proteome</keyword>
<sequence>MNPGEPDRLVAMFLKSAQDTPDRVAIRDSGGSWTYAETAAAAADLADRLSAAGVEPGHRVGVMAARRAGGPVAILAALWSGAAYVPIDPGWPAARRAAVLRGAQARTVVAVDTAHETPDDVPRLDLTTPQLLRAPSAQPSSPRPRPHPGAAYVIFTSGSTGTPKGVEVRSAAAGGLVESVASLIGMGQDSVFVALSSFAFDISVFEIFAPWSVGGELVIVPELQILANQLGASLEAPGRDVFVQTTPTVLEHLLRNGLALPKDTVLMLAGERLRRSLVAQVAHVRQVWNLYGPTEATIYTTAHACLPLVPDDPEPDLPIGSPVNGATTRIQPLSDGGEEVGELLIGGPGLALGYVGRPDLTAERFLDGGSCYATGDVVRRRADGLLVHAGRLDRQAKIRGNRVELDEVEAALAERLGHGRVAVRMDTHRVAGPYLAAFVADPHCDVVSLRRGLADRIPAYMVPTRIYLVPEIPMTSSGKTDHSALRSPEDTWAWDDVVFETLAKLWERYLGVPAAPDGNFYALGGNAHIARRIATGLAQAHGTEVDAAVIERHPVLFDLAAALTELVGTPTRADGRA</sequence>
<dbReference type="Proteomes" id="UP000275024">
    <property type="component" value="Unassembled WGS sequence"/>
</dbReference>
<feature type="domain" description="AMP-dependent synthetase/ligase" evidence="1">
    <location>
        <begin position="15"/>
        <end position="354"/>
    </location>
</feature>
<reference evidence="6 7" key="1">
    <citation type="submission" date="2018-09" db="EMBL/GenBank/DDBJ databases">
        <title>Streptomyces sp. nov. DS1-2, an endophytic actinomycete isolated from roots of Dendrobium scabrilingue.</title>
        <authorList>
            <person name="Kuncharoen N."/>
            <person name="Kudo T."/>
            <person name="Ohkuma M."/>
            <person name="Yuki M."/>
            <person name="Tanasupawat S."/>
        </authorList>
    </citation>
    <scope>NUCLEOTIDE SEQUENCE [LARGE SCALE GENOMIC DNA]</scope>
    <source>
        <strain evidence="4 7">AZ1-7</strain>
        <strain evidence="5 6">DS1-2</strain>
    </source>
</reference>
<evidence type="ECO:0000313" key="6">
    <source>
        <dbReference type="Proteomes" id="UP000268652"/>
    </source>
</evidence>
<dbReference type="Gene3D" id="3.30.300.30">
    <property type="match status" value="1"/>
</dbReference>
<dbReference type="InterPro" id="IPR009081">
    <property type="entry name" value="PP-bd_ACP"/>
</dbReference>
<dbReference type="SUPFAM" id="SSF56801">
    <property type="entry name" value="Acetyl-CoA synthetase-like"/>
    <property type="match status" value="1"/>
</dbReference>
<dbReference type="NCBIfam" id="TIGR01733">
    <property type="entry name" value="AA-adenyl-dom"/>
    <property type="match status" value="1"/>
</dbReference>
<evidence type="ECO:0000313" key="4">
    <source>
        <dbReference type="EMBL" id="RKN07598.1"/>
    </source>
</evidence>
<dbReference type="Gene3D" id="3.40.50.12780">
    <property type="entry name" value="N-terminal domain of ligase-like"/>
    <property type="match status" value="1"/>
</dbReference>
<comment type="caution">
    <text evidence="4">The sequence shown here is derived from an EMBL/GenBank/DDBJ whole genome shotgun (WGS) entry which is preliminary data.</text>
</comment>
<dbReference type="InterPro" id="IPR045851">
    <property type="entry name" value="AMP-bd_C_sf"/>
</dbReference>
<feature type="domain" description="AMP-binding enzyme C-terminal" evidence="3">
    <location>
        <begin position="407"/>
        <end position="479"/>
    </location>
</feature>
<dbReference type="Pfam" id="PF00501">
    <property type="entry name" value="AMP-binding"/>
    <property type="match status" value="1"/>
</dbReference>
<dbReference type="Pfam" id="PF13193">
    <property type="entry name" value="AMP-binding_C"/>
    <property type="match status" value="1"/>
</dbReference>
<dbReference type="InterPro" id="IPR020845">
    <property type="entry name" value="AMP-binding_CS"/>
</dbReference>
<dbReference type="RefSeq" id="WP_120698984.1">
    <property type="nucleotide sequence ID" value="NZ_RBDX01000014.1"/>
</dbReference>
<dbReference type="InterPro" id="IPR036736">
    <property type="entry name" value="ACP-like_sf"/>
</dbReference>
<dbReference type="CDD" id="cd05930">
    <property type="entry name" value="A_NRPS"/>
    <property type="match status" value="1"/>
</dbReference>
<dbReference type="PANTHER" id="PTHR45527">
    <property type="entry name" value="NONRIBOSOMAL PEPTIDE SYNTHETASE"/>
    <property type="match status" value="1"/>
</dbReference>
<dbReference type="Gene3D" id="1.10.1200.10">
    <property type="entry name" value="ACP-like"/>
    <property type="match status" value="1"/>
</dbReference>
<dbReference type="EMBL" id="RBDX01000014">
    <property type="protein sequence ID" value="RKN07598.1"/>
    <property type="molecule type" value="Genomic_DNA"/>
</dbReference>
<gene>
    <name evidence="5" type="ORF">D7318_22455</name>
    <name evidence="4" type="ORF">D7319_18220</name>
</gene>
<feature type="domain" description="Carrier" evidence="2">
    <location>
        <begin position="501"/>
        <end position="563"/>
    </location>
</feature>
<dbReference type="AlphaFoldDB" id="A0A3A9W334"/>
<accession>A0A3A9W334</accession>
<evidence type="ECO:0000313" key="5">
    <source>
        <dbReference type="EMBL" id="RKN18321.1"/>
    </source>
</evidence>
<name>A0A3A9W334_9ACTN</name>
<dbReference type="SUPFAM" id="SSF47336">
    <property type="entry name" value="ACP-like"/>
    <property type="match status" value="1"/>
</dbReference>
<dbReference type="Pfam" id="PF00550">
    <property type="entry name" value="PP-binding"/>
    <property type="match status" value="1"/>
</dbReference>
<evidence type="ECO:0000259" key="1">
    <source>
        <dbReference type="Pfam" id="PF00501"/>
    </source>
</evidence>
<organism evidence="4 7">
    <name type="scientific">Streptomyces radicis</name>
    <dbReference type="NCBI Taxonomy" id="1750517"/>
    <lineage>
        <taxon>Bacteria</taxon>
        <taxon>Bacillati</taxon>
        <taxon>Actinomycetota</taxon>
        <taxon>Actinomycetes</taxon>
        <taxon>Kitasatosporales</taxon>
        <taxon>Streptomycetaceae</taxon>
        <taxon>Streptomyces</taxon>
    </lineage>
</organism>
<protein>
    <submittedName>
        <fullName evidence="4">Amino acid adenylation domain-containing protein</fullName>
    </submittedName>
</protein>
<dbReference type="OrthoDB" id="8445630at2"/>
<dbReference type="InterPro" id="IPR000873">
    <property type="entry name" value="AMP-dep_synth/lig_dom"/>
</dbReference>
<evidence type="ECO:0000259" key="2">
    <source>
        <dbReference type="Pfam" id="PF00550"/>
    </source>
</evidence>
<dbReference type="InterPro" id="IPR042099">
    <property type="entry name" value="ANL_N_sf"/>
</dbReference>
<dbReference type="Proteomes" id="UP000268652">
    <property type="component" value="Unassembled WGS sequence"/>
</dbReference>
<dbReference type="PROSITE" id="PS00455">
    <property type="entry name" value="AMP_BINDING"/>
    <property type="match status" value="1"/>
</dbReference>
<proteinExistence type="predicted"/>
<dbReference type="PANTHER" id="PTHR45527:SF1">
    <property type="entry name" value="FATTY ACID SYNTHASE"/>
    <property type="match status" value="1"/>
</dbReference>
<dbReference type="GO" id="GO:0005737">
    <property type="term" value="C:cytoplasm"/>
    <property type="evidence" value="ECO:0007669"/>
    <property type="project" value="TreeGrafter"/>
</dbReference>
<dbReference type="InterPro" id="IPR025110">
    <property type="entry name" value="AMP-bd_C"/>
</dbReference>
<evidence type="ECO:0000259" key="3">
    <source>
        <dbReference type="Pfam" id="PF13193"/>
    </source>
</evidence>
<dbReference type="GO" id="GO:0044550">
    <property type="term" value="P:secondary metabolite biosynthetic process"/>
    <property type="evidence" value="ECO:0007669"/>
    <property type="project" value="TreeGrafter"/>
</dbReference>
<dbReference type="GO" id="GO:0043041">
    <property type="term" value="P:amino acid activation for nonribosomal peptide biosynthetic process"/>
    <property type="evidence" value="ECO:0007669"/>
    <property type="project" value="TreeGrafter"/>
</dbReference>
<dbReference type="EMBL" id="RBDY01000020">
    <property type="protein sequence ID" value="RKN18321.1"/>
    <property type="molecule type" value="Genomic_DNA"/>
</dbReference>